<feature type="domain" description="PRMT5 arginine-N-methyltransferase" evidence="7">
    <location>
        <begin position="206"/>
        <end position="366"/>
    </location>
</feature>
<evidence type="ECO:0000256" key="2">
    <source>
        <dbReference type="PIRNR" id="PIRNR015894"/>
    </source>
</evidence>
<dbReference type="Proteomes" id="UP000039324">
    <property type="component" value="Unassembled WGS sequence"/>
</dbReference>
<dbReference type="Pfam" id="PF05185">
    <property type="entry name" value="PRMT5"/>
    <property type="match status" value="1"/>
</dbReference>
<dbReference type="PIRSF" id="PIRSF015894">
    <property type="entry name" value="Skb1_MeTrfase"/>
    <property type="match status" value="1"/>
</dbReference>
<dbReference type="Gene3D" id="3.20.20.150">
    <property type="entry name" value="Divalent-metal-dependent TIM barrel enzymes"/>
    <property type="match status" value="1"/>
</dbReference>
<keyword evidence="2 6" id="KW-0808">Transferase</keyword>
<dbReference type="Pfam" id="PF17286">
    <property type="entry name" value="PRMT5_C"/>
    <property type="match status" value="1"/>
</dbReference>
<name>A0A0G4IIU6_PLABS</name>
<dbReference type="GO" id="GO:0006355">
    <property type="term" value="P:regulation of DNA-templated transcription"/>
    <property type="evidence" value="ECO:0007669"/>
    <property type="project" value="TreeGrafter"/>
</dbReference>
<dbReference type="Gene3D" id="2.70.160.11">
    <property type="entry name" value="Hnrnp arginine n-methyltransferase1"/>
    <property type="match status" value="1"/>
</dbReference>
<sequence length="547" mass="60680">MIQEAQLHAGATFVVIPLASESSSSSFMPSTKSDLCLTSQQWYTHVVGCVTALFGNAHLLQQLDWAKHLALTAVLCDGPGDLDLISYASTLMALVRQYPKLQWWIPVEASAYTRWNRLMALCDTVTSHINPVPLLSCRGEAALQWPGEHVGAVIVESIDDVTRNRDLLVKLLQQDVRVVIRSSSKGIDDIANHIRQMTLSLKAESEHTVAFRDVLQVPLQPLADNLQSQTYEIFERDPVKYMQYEEAVFRVLSTRPAVGNAPSLVMVVGAGRGPLVSAALRASSRASHPISVVAIEKNPSACVTLRGMNADQWDGAVRIVEGDMRRVGSEYDGRALIVVSELLGSFSDNELSPECLQGAMRFLLNTDSGGVSIPSSYTSWIAPITCRRLWASMNSQLETLHVVNLHTFWQAADQQPCFTFTHDVKRLDVEESNERQVTLEFETRADHVTVHGFAGYFEAVLYEGDDRDDDATTISTVPGRATPGMFSWFPAVFPVRNPVQWEAGHSLMLTMRRRTQDKHVWYEWVVDAMGQLSPIHNANGQAYAIGL</sequence>
<evidence type="ECO:0000256" key="3">
    <source>
        <dbReference type="PIRSR" id="PIRSR015894-1"/>
    </source>
</evidence>
<evidence type="ECO:0000259" key="8">
    <source>
        <dbReference type="Pfam" id="PF17286"/>
    </source>
</evidence>
<dbReference type="SUPFAM" id="SSF53335">
    <property type="entry name" value="S-adenosyl-L-methionine-dependent methyltransferases"/>
    <property type="match status" value="1"/>
</dbReference>
<dbReference type="Gene3D" id="3.40.50.150">
    <property type="entry name" value="Vaccinia Virus protein VP39"/>
    <property type="match status" value="1"/>
</dbReference>
<comment type="similarity">
    <text evidence="2">Belongs to the class I-like SAM-binding methyltransferase superfamily.</text>
</comment>
<reference evidence="9 10" key="1">
    <citation type="submission" date="2015-02" db="EMBL/GenBank/DDBJ databases">
        <authorList>
            <person name="Chooi Y.-H."/>
        </authorList>
    </citation>
    <scope>NUCLEOTIDE SEQUENCE [LARGE SCALE GENOMIC DNA]</scope>
    <source>
        <strain evidence="9">E3</strain>
    </source>
</reference>
<dbReference type="OMA" id="NEACPEI"/>
<dbReference type="GO" id="GO:0032259">
    <property type="term" value="P:methylation"/>
    <property type="evidence" value="ECO:0007669"/>
    <property type="project" value="UniProtKB-KW"/>
</dbReference>
<evidence type="ECO:0000256" key="5">
    <source>
        <dbReference type="PIRSR" id="PIRSR015894-3"/>
    </source>
</evidence>
<feature type="domain" description="PRMT5 oligomerisation" evidence="8">
    <location>
        <begin position="376"/>
        <end position="545"/>
    </location>
</feature>
<gene>
    <name evidence="9" type="ORF">PBRA_003869</name>
</gene>
<feature type="binding site" evidence="4">
    <location>
        <begin position="323"/>
        <end position="324"/>
    </location>
    <ligand>
        <name>S-adenosyl-L-methionine</name>
        <dbReference type="ChEBI" id="CHEBI:59789"/>
    </ligand>
</feature>
<dbReference type="PROSITE" id="PS51678">
    <property type="entry name" value="SAM_MT_PRMT"/>
    <property type="match status" value="1"/>
</dbReference>
<dbReference type="InterPro" id="IPR025799">
    <property type="entry name" value="Arg_MeTrfase"/>
</dbReference>
<dbReference type="GO" id="GO:0016274">
    <property type="term" value="F:protein-arginine N-methyltransferase activity"/>
    <property type="evidence" value="ECO:0007669"/>
    <property type="project" value="InterPro"/>
</dbReference>
<feature type="binding site" evidence="4">
    <location>
        <begin position="240"/>
        <end position="241"/>
    </location>
    <ligand>
        <name>S-adenosyl-L-methionine</name>
        <dbReference type="ChEBI" id="CHEBI:59789"/>
    </ligand>
</feature>
<dbReference type="InterPro" id="IPR007857">
    <property type="entry name" value="Arg_MeTrfase_PRMT5"/>
</dbReference>
<dbReference type="AlphaFoldDB" id="A0A0G4IIU6"/>
<evidence type="ECO:0000256" key="6">
    <source>
        <dbReference type="PROSITE-ProRule" id="PRU01015"/>
    </source>
</evidence>
<dbReference type="InterPro" id="IPR035075">
    <property type="entry name" value="PRMT5"/>
</dbReference>
<proteinExistence type="inferred from homology"/>
<dbReference type="GO" id="GO:0005634">
    <property type="term" value="C:nucleus"/>
    <property type="evidence" value="ECO:0007669"/>
    <property type="project" value="TreeGrafter"/>
</dbReference>
<dbReference type="EMBL" id="CDSF01000013">
    <property type="protein sequence ID" value="CEO95103.1"/>
    <property type="molecule type" value="Genomic_DNA"/>
</dbReference>
<protein>
    <recommendedName>
        <fullName evidence="2">Protein arginine N-methyltransferase</fullName>
    </recommendedName>
</protein>
<feature type="active site" description="Proton donor/acceptor" evidence="3">
    <location>
        <position position="341"/>
    </location>
</feature>
<feature type="binding site" evidence="4">
    <location>
        <position position="296"/>
    </location>
    <ligand>
        <name>S-adenosyl-L-methionine</name>
        <dbReference type="ChEBI" id="CHEBI:59789"/>
    </ligand>
</feature>
<evidence type="ECO:0000256" key="4">
    <source>
        <dbReference type="PIRSR" id="PIRSR015894-2"/>
    </source>
</evidence>
<evidence type="ECO:0000256" key="1">
    <source>
        <dbReference type="ARBA" id="ARBA00022691"/>
    </source>
</evidence>
<dbReference type="InterPro" id="IPR029063">
    <property type="entry name" value="SAM-dependent_MTases_sf"/>
</dbReference>
<dbReference type="PANTHER" id="PTHR10738">
    <property type="entry name" value="PROTEIN ARGININE N-METHYLTRANSFERASE 5"/>
    <property type="match status" value="1"/>
</dbReference>
<keyword evidence="2 6" id="KW-0489">Methyltransferase</keyword>
<dbReference type="GO" id="GO:0005829">
    <property type="term" value="C:cytosol"/>
    <property type="evidence" value="ECO:0007669"/>
    <property type="project" value="TreeGrafter"/>
</dbReference>
<dbReference type="InterPro" id="IPR035248">
    <property type="entry name" value="PRMT5_C"/>
</dbReference>
<feature type="binding site" evidence="4">
    <location>
        <position position="231"/>
    </location>
    <ligand>
        <name>S-adenosyl-L-methionine</name>
        <dbReference type="ChEBI" id="CHEBI:59789"/>
    </ligand>
</feature>
<evidence type="ECO:0000313" key="10">
    <source>
        <dbReference type="Proteomes" id="UP000039324"/>
    </source>
</evidence>
<feature type="site" description="Critical for specifying symmetric addition of methyl groups" evidence="5">
    <location>
        <position position="234"/>
    </location>
</feature>
<evidence type="ECO:0000259" key="7">
    <source>
        <dbReference type="Pfam" id="PF05185"/>
    </source>
</evidence>
<keyword evidence="10" id="KW-1185">Reference proteome</keyword>
<organism evidence="9 10">
    <name type="scientific">Plasmodiophora brassicae</name>
    <name type="common">Clubroot disease agent</name>
    <dbReference type="NCBI Taxonomy" id="37360"/>
    <lineage>
        <taxon>Eukaryota</taxon>
        <taxon>Sar</taxon>
        <taxon>Rhizaria</taxon>
        <taxon>Endomyxa</taxon>
        <taxon>Phytomyxea</taxon>
        <taxon>Plasmodiophorida</taxon>
        <taxon>Plasmodiophoridae</taxon>
        <taxon>Plasmodiophora</taxon>
    </lineage>
</organism>
<accession>A0A0G4IIU6</accession>
<dbReference type="OrthoDB" id="1368803at2759"/>
<keyword evidence="1 2" id="KW-0949">S-adenosyl-L-methionine</keyword>
<dbReference type="STRING" id="37360.A0A0G4IIU6"/>
<dbReference type="PANTHER" id="PTHR10738:SF0">
    <property type="entry name" value="PROTEIN ARGININE N-METHYLTRANSFERASE 5"/>
    <property type="match status" value="1"/>
</dbReference>
<evidence type="ECO:0000313" key="9">
    <source>
        <dbReference type="EMBL" id="CEO95103.1"/>
    </source>
</evidence>
<feature type="active site" description="Proton donor/acceptor" evidence="3">
    <location>
        <position position="350"/>
    </location>
</feature>